<accession>A0ABZ0PNH3</accession>
<dbReference type="Proteomes" id="UP001305521">
    <property type="component" value="Chromosome"/>
</dbReference>
<keyword evidence="3" id="KW-1185">Reference proteome</keyword>
<dbReference type="EMBL" id="CP137852">
    <property type="protein sequence ID" value="WPB87273.1"/>
    <property type="molecule type" value="Genomic_DNA"/>
</dbReference>
<feature type="signal peptide" evidence="1">
    <location>
        <begin position="1"/>
        <end position="19"/>
    </location>
</feature>
<keyword evidence="1" id="KW-0732">Signal</keyword>
<sequence length="115" mass="12456">MKILGMALSSLLVASVAVAQTPAPPLTEQNLERGLVNLGLMAGHAFQCMPEAERPAAQAALLAFNSILIAQMGSNAAFRWATSFGAGSSHEVDRAFCERSLADWRRHVQQHRLDR</sequence>
<organism evidence="2 3">
    <name type="scientific">Sediminicoccus rosea</name>
    <dbReference type="NCBI Taxonomy" id="1225128"/>
    <lineage>
        <taxon>Bacteria</taxon>
        <taxon>Pseudomonadati</taxon>
        <taxon>Pseudomonadota</taxon>
        <taxon>Alphaproteobacteria</taxon>
        <taxon>Acetobacterales</taxon>
        <taxon>Roseomonadaceae</taxon>
        <taxon>Sediminicoccus</taxon>
    </lineage>
</organism>
<evidence type="ECO:0000256" key="1">
    <source>
        <dbReference type="SAM" id="SignalP"/>
    </source>
</evidence>
<name>A0ABZ0PNH3_9PROT</name>
<gene>
    <name evidence="2" type="ORF">R9Z33_10405</name>
</gene>
<evidence type="ECO:0000313" key="3">
    <source>
        <dbReference type="Proteomes" id="UP001305521"/>
    </source>
</evidence>
<evidence type="ECO:0000313" key="2">
    <source>
        <dbReference type="EMBL" id="WPB87273.1"/>
    </source>
</evidence>
<feature type="chain" id="PRO_5045741553" evidence="1">
    <location>
        <begin position="20"/>
        <end position="115"/>
    </location>
</feature>
<protein>
    <submittedName>
        <fullName evidence="2">Uncharacterized protein</fullName>
    </submittedName>
</protein>
<dbReference type="RefSeq" id="WP_318651226.1">
    <property type="nucleotide sequence ID" value="NZ_CP137852.1"/>
</dbReference>
<proteinExistence type="predicted"/>
<reference evidence="2 3" key="1">
    <citation type="submission" date="2023-11" db="EMBL/GenBank/DDBJ databases">
        <title>Arctic aerobic anoxygenic photoheterotroph Sediminicoccus rosea KRV36 adapts its photosynthesis to long days of polar summer.</title>
        <authorList>
            <person name="Tomasch J."/>
            <person name="Kopejtka K."/>
            <person name="Bily T."/>
            <person name="Gardiner A.T."/>
            <person name="Gardian Z."/>
            <person name="Shivaramu S."/>
            <person name="Koblizek M."/>
            <person name="Engelhardt F."/>
            <person name="Kaftan D."/>
        </authorList>
    </citation>
    <scope>NUCLEOTIDE SEQUENCE [LARGE SCALE GENOMIC DNA]</scope>
    <source>
        <strain evidence="2 3">R-30</strain>
    </source>
</reference>